<reference evidence="3 4" key="1">
    <citation type="submission" date="2018-06" db="EMBL/GenBank/DDBJ databases">
        <authorList>
            <consortium name="Pathogen Informatics"/>
            <person name="Doyle S."/>
        </authorList>
    </citation>
    <scope>NUCLEOTIDE SEQUENCE [LARGE SCALE GENOMIC DNA]</scope>
    <source>
        <strain evidence="4">NCTC 11297</strain>
    </source>
</reference>
<dbReference type="InterPro" id="IPR051311">
    <property type="entry name" value="DedA_domain"/>
</dbReference>
<evidence type="ECO:0000313" key="4">
    <source>
        <dbReference type="Proteomes" id="UP000255098"/>
    </source>
</evidence>
<organism evidence="3 4">
    <name type="scientific">Avibacterium avium</name>
    <name type="common">Pasteurella avium</name>
    <dbReference type="NCBI Taxonomy" id="751"/>
    <lineage>
        <taxon>Bacteria</taxon>
        <taxon>Pseudomonadati</taxon>
        <taxon>Pseudomonadota</taxon>
        <taxon>Gammaproteobacteria</taxon>
        <taxon>Pasteurellales</taxon>
        <taxon>Pasteurellaceae</taxon>
        <taxon>Avibacterium</taxon>
    </lineage>
</organism>
<dbReference type="Proteomes" id="UP000255098">
    <property type="component" value="Unassembled WGS sequence"/>
</dbReference>
<sequence>MLDWLTDGLLGSQNSLWLMFSSAFLSATVLPGNSEIIFLFLTAPFIGAMFSHDVLSLIAVATAGNTLGSMTTYAIGRWFPKLEQKNLQRSWALNNIQRYGIWTLLLSWLPIVGDAFCAMAGWLRFNWLKSMLLILIGKLLRYIFLYQLNTFIH</sequence>
<dbReference type="InterPro" id="IPR032816">
    <property type="entry name" value="VTT_dom"/>
</dbReference>
<name>A0A379AN62_AVIAV</name>
<dbReference type="AlphaFoldDB" id="A0A379AN62"/>
<dbReference type="GeneID" id="300132340"/>
<keyword evidence="4" id="KW-1185">Reference proteome</keyword>
<dbReference type="RefSeq" id="WP_115248589.1">
    <property type="nucleotide sequence ID" value="NZ_JBLOCS010000011.1"/>
</dbReference>
<keyword evidence="1" id="KW-0812">Transmembrane</keyword>
<proteinExistence type="predicted"/>
<feature type="transmembrane region" description="Helical" evidence="1">
    <location>
        <begin position="20"/>
        <end position="42"/>
    </location>
</feature>
<dbReference type="PANTHER" id="PTHR42709:SF4">
    <property type="entry name" value="INNER MEMBRANE PROTEIN YQAA"/>
    <property type="match status" value="1"/>
</dbReference>
<feature type="transmembrane region" description="Helical" evidence="1">
    <location>
        <begin position="54"/>
        <end position="79"/>
    </location>
</feature>
<dbReference type="Pfam" id="PF09335">
    <property type="entry name" value="VTT_dom"/>
    <property type="match status" value="1"/>
</dbReference>
<dbReference type="PANTHER" id="PTHR42709">
    <property type="entry name" value="ALKALINE PHOSPHATASE LIKE PROTEIN"/>
    <property type="match status" value="1"/>
</dbReference>
<keyword evidence="1" id="KW-0472">Membrane</keyword>
<protein>
    <submittedName>
        <fullName evidence="3">Inner membrane protein YqaA</fullName>
    </submittedName>
</protein>
<feature type="transmembrane region" description="Helical" evidence="1">
    <location>
        <begin position="130"/>
        <end position="148"/>
    </location>
</feature>
<dbReference type="EMBL" id="UGSP01000001">
    <property type="protein sequence ID" value="SUB23126.1"/>
    <property type="molecule type" value="Genomic_DNA"/>
</dbReference>
<gene>
    <name evidence="3" type="primary">yqaA</name>
    <name evidence="3" type="ORF">NCTC11297_00114</name>
</gene>
<keyword evidence="1" id="KW-1133">Transmembrane helix</keyword>
<feature type="transmembrane region" description="Helical" evidence="1">
    <location>
        <begin position="99"/>
        <end position="123"/>
    </location>
</feature>
<feature type="domain" description="VTT" evidence="2">
    <location>
        <begin position="46"/>
        <end position="146"/>
    </location>
</feature>
<evidence type="ECO:0000259" key="2">
    <source>
        <dbReference type="Pfam" id="PF09335"/>
    </source>
</evidence>
<evidence type="ECO:0000313" key="3">
    <source>
        <dbReference type="EMBL" id="SUB23126.1"/>
    </source>
</evidence>
<dbReference type="GO" id="GO:0005886">
    <property type="term" value="C:plasma membrane"/>
    <property type="evidence" value="ECO:0007669"/>
    <property type="project" value="UniProtKB-ARBA"/>
</dbReference>
<evidence type="ECO:0000256" key="1">
    <source>
        <dbReference type="SAM" id="Phobius"/>
    </source>
</evidence>
<accession>A0A379AN62</accession>